<dbReference type="AlphaFoldDB" id="A0A8J7SKY2"/>
<organism evidence="2 3">
    <name type="scientific">Persicirhabdus sediminis</name>
    <dbReference type="NCBI Taxonomy" id="454144"/>
    <lineage>
        <taxon>Bacteria</taxon>
        <taxon>Pseudomonadati</taxon>
        <taxon>Verrucomicrobiota</taxon>
        <taxon>Verrucomicrobiia</taxon>
        <taxon>Verrucomicrobiales</taxon>
        <taxon>Verrucomicrobiaceae</taxon>
        <taxon>Persicirhabdus</taxon>
    </lineage>
</organism>
<keyword evidence="3" id="KW-1185">Reference proteome</keyword>
<dbReference type="Proteomes" id="UP000624703">
    <property type="component" value="Unassembled WGS sequence"/>
</dbReference>
<sequence length="185" mass="21515">MCKRFIIFLLTITTSLSAQDSELDHRGFQTYTAKNLIFPLKQMISRAQIEEKKVVEAYRYIENTGWTYRELIAFRYSPNEWLIHWRTDGSQKGTRVGSKFLSEFDDPMMIENWLKIIVQPDIWNGLESEGDPSMDDGLRVVAARYKDSKFQNRIFIGSDSPKPTGKLRVAGKLAEKLWAQLSRIE</sequence>
<reference evidence="2" key="1">
    <citation type="submission" date="2021-01" db="EMBL/GenBank/DDBJ databases">
        <title>Modified the classification status of verrucomicrobia.</title>
        <authorList>
            <person name="Feng X."/>
        </authorList>
    </citation>
    <scope>NUCLEOTIDE SEQUENCE</scope>
    <source>
        <strain evidence="2">_KCTC 22039</strain>
    </source>
</reference>
<feature type="chain" id="PRO_5035218368" evidence="1">
    <location>
        <begin position="19"/>
        <end position="185"/>
    </location>
</feature>
<dbReference type="EMBL" id="JAENIM010000015">
    <property type="protein sequence ID" value="MBK1790053.1"/>
    <property type="molecule type" value="Genomic_DNA"/>
</dbReference>
<evidence type="ECO:0000256" key="1">
    <source>
        <dbReference type="SAM" id="SignalP"/>
    </source>
</evidence>
<keyword evidence="1" id="KW-0732">Signal</keyword>
<name>A0A8J7SKY2_9BACT</name>
<evidence type="ECO:0000313" key="2">
    <source>
        <dbReference type="EMBL" id="MBK1790053.1"/>
    </source>
</evidence>
<gene>
    <name evidence="2" type="ORF">JIN82_02660</name>
</gene>
<comment type="caution">
    <text evidence="2">The sequence shown here is derived from an EMBL/GenBank/DDBJ whole genome shotgun (WGS) entry which is preliminary data.</text>
</comment>
<protein>
    <submittedName>
        <fullName evidence="2">Uncharacterized protein</fullName>
    </submittedName>
</protein>
<evidence type="ECO:0000313" key="3">
    <source>
        <dbReference type="Proteomes" id="UP000624703"/>
    </source>
</evidence>
<dbReference type="RefSeq" id="WP_200310095.1">
    <property type="nucleotide sequence ID" value="NZ_JAENIM010000015.1"/>
</dbReference>
<accession>A0A8J7SKY2</accession>
<feature type="signal peptide" evidence="1">
    <location>
        <begin position="1"/>
        <end position="18"/>
    </location>
</feature>
<proteinExistence type="predicted"/>